<keyword evidence="4 6" id="KW-1133">Transmembrane helix</keyword>
<dbReference type="InterPro" id="IPR020846">
    <property type="entry name" value="MFS_dom"/>
</dbReference>
<sequence length="503" mass="55407">MENVFEKNRAILTAIIYGTLLLDNILLTVIVPILPDFLQSFNNKTQSKLNIPSSVLYKSFDLHYIPNSMLNKHPVAGNTLRNVSKDHLLQHNNGQGISTFNVEMENGNVGILLAVKAFVQLFFNPIVGNLSGRFGYKNLIFCGTINLLISSLIFCVGDSFLMLLIARAVEGIGSACINVCGMSLIAQLYPEDHHRSKVMGIVLGSIALGVLFGYPLGGILYDFVSESAPFIIIAFFLFTDLAFQITFFDFSKSEYEVNDMENRRKNGSPQWIQLLSNKLVFTITGAIWLSTSAMAILEPLLPIWLIAHLHPKKWQLGTVFIPDSAGYFIGTNFFGTVAFKIGQIKMSVIAIMVVGVSCAIIPEAKTVTSLIIPHFCLGLGIGILDTSLVPYLARIADSVITSADDCSEVSDVSASNYGNVYAIQQSAVSLAYSIVPFLGGELAESMGFRTIMRILGITNFIYGPILLYITMKHNLNSLTTKEPDLLLKETNPSNYRRFYDSID</sequence>
<feature type="transmembrane region" description="Helical" evidence="6">
    <location>
        <begin position="227"/>
        <end position="250"/>
    </location>
</feature>
<protein>
    <submittedName>
        <fullName evidence="8">CLUMA_CG002602, isoform A</fullName>
    </submittedName>
</protein>
<reference evidence="8 9" key="1">
    <citation type="submission" date="2015-04" db="EMBL/GenBank/DDBJ databases">
        <authorList>
            <person name="Syromyatnikov M.Y."/>
            <person name="Popov V.N."/>
        </authorList>
    </citation>
    <scope>NUCLEOTIDE SEQUENCE [LARGE SCALE GENOMIC DNA]</scope>
</reference>
<dbReference type="CDD" id="cd17384">
    <property type="entry name" value="MFS_SLC18A1_2_VAT1_2"/>
    <property type="match status" value="1"/>
</dbReference>
<keyword evidence="2" id="KW-0813">Transport</keyword>
<proteinExistence type="predicted"/>
<dbReference type="SUPFAM" id="SSF103473">
    <property type="entry name" value="MFS general substrate transporter"/>
    <property type="match status" value="1"/>
</dbReference>
<dbReference type="PANTHER" id="PTHR23506">
    <property type="entry name" value="GH10249P"/>
    <property type="match status" value="1"/>
</dbReference>
<dbReference type="GO" id="GO:0005335">
    <property type="term" value="F:serotonin:sodium:chloride symporter activity"/>
    <property type="evidence" value="ECO:0007669"/>
    <property type="project" value="TreeGrafter"/>
</dbReference>
<dbReference type="EMBL" id="CVRI01000010">
    <property type="protein sequence ID" value="CRK88770.1"/>
    <property type="molecule type" value="Genomic_DNA"/>
</dbReference>
<feature type="transmembrane region" description="Helical" evidence="6">
    <location>
        <begin position="271"/>
        <end position="297"/>
    </location>
</feature>
<keyword evidence="9" id="KW-1185">Reference proteome</keyword>
<evidence type="ECO:0000256" key="4">
    <source>
        <dbReference type="ARBA" id="ARBA00022989"/>
    </source>
</evidence>
<feature type="transmembrane region" description="Helical" evidence="6">
    <location>
        <begin position="12"/>
        <end position="34"/>
    </location>
</feature>
<name>A0A1J1HML9_9DIPT</name>
<evidence type="ECO:0000313" key="8">
    <source>
        <dbReference type="EMBL" id="CRK88770.1"/>
    </source>
</evidence>
<evidence type="ECO:0000256" key="6">
    <source>
        <dbReference type="SAM" id="Phobius"/>
    </source>
</evidence>
<comment type="subcellular location">
    <subcellularLocation>
        <location evidence="1">Membrane</location>
        <topology evidence="1">Multi-pass membrane protein</topology>
    </subcellularLocation>
</comment>
<dbReference type="InterPro" id="IPR050930">
    <property type="entry name" value="MFS_Vesicular_Transporter"/>
</dbReference>
<dbReference type="AlphaFoldDB" id="A0A1J1HML9"/>
<feature type="transmembrane region" description="Helical" evidence="6">
    <location>
        <begin position="201"/>
        <end position="221"/>
    </location>
</feature>
<dbReference type="Pfam" id="PF07690">
    <property type="entry name" value="MFS_1"/>
    <property type="match status" value="1"/>
</dbReference>
<keyword evidence="3 6" id="KW-0812">Transmembrane</keyword>
<dbReference type="InterPro" id="IPR011701">
    <property type="entry name" value="MFS"/>
</dbReference>
<dbReference type="Proteomes" id="UP000183832">
    <property type="component" value="Unassembled WGS sequence"/>
</dbReference>
<feature type="transmembrane region" description="Helical" evidence="6">
    <location>
        <begin position="139"/>
        <end position="165"/>
    </location>
</feature>
<feature type="transmembrane region" description="Helical" evidence="6">
    <location>
        <begin position="451"/>
        <end position="471"/>
    </location>
</feature>
<evidence type="ECO:0000256" key="3">
    <source>
        <dbReference type="ARBA" id="ARBA00022692"/>
    </source>
</evidence>
<dbReference type="GO" id="GO:0015842">
    <property type="term" value="P:aminergic neurotransmitter loading into synaptic vesicle"/>
    <property type="evidence" value="ECO:0007669"/>
    <property type="project" value="TreeGrafter"/>
</dbReference>
<evidence type="ECO:0000256" key="1">
    <source>
        <dbReference type="ARBA" id="ARBA00004141"/>
    </source>
</evidence>
<dbReference type="STRING" id="568069.A0A1J1HML9"/>
<dbReference type="Gene3D" id="1.20.1250.20">
    <property type="entry name" value="MFS general substrate transporter like domains"/>
    <property type="match status" value="1"/>
</dbReference>
<gene>
    <name evidence="8" type="ORF">CLUMA_CG002602</name>
</gene>
<dbReference type="InterPro" id="IPR036259">
    <property type="entry name" value="MFS_trans_sf"/>
</dbReference>
<dbReference type="GO" id="GO:0030672">
    <property type="term" value="C:synaptic vesicle membrane"/>
    <property type="evidence" value="ECO:0007669"/>
    <property type="project" value="TreeGrafter"/>
</dbReference>
<evidence type="ECO:0000256" key="5">
    <source>
        <dbReference type="ARBA" id="ARBA00023136"/>
    </source>
</evidence>
<dbReference type="PROSITE" id="PS50850">
    <property type="entry name" value="MFS"/>
    <property type="match status" value="1"/>
</dbReference>
<feature type="transmembrane region" description="Helical" evidence="6">
    <location>
        <begin position="346"/>
        <end position="364"/>
    </location>
</feature>
<dbReference type="OrthoDB" id="5086884at2759"/>
<accession>A0A1J1HML9</accession>
<dbReference type="GO" id="GO:0043195">
    <property type="term" value="C:terminal bouton"/>
    <property type="evidence" value="ECO:0007669"/>
    <property type="project" value="TreeGrafter"/>
</dbReference>
<feature type="transmembrane region" description="Helical" evidence="6">
    <location>
        <begin position="171"/>
        <end position="189"/>
    </location>
</feature>
<feature type="transmembrane region" description="Helical" evidence="6">
    <location>
        <begin position="317"/>
        <end position="339"/>
    </location>
</feature>
<evidence type="ECO:0000259" key="7">
    <source>
        <dbReference type="PROSITE" id="PS50850"/>
    </source>
</evidence>
<evidence type="ECO:0000313" key="9">
    <source>
        <dbReference type="Proteomes" id="UP000183832"/>
    </source>
</evidence>
<feature type="transmembrane region" description="Helical" evidence="6">
    <location>
        <begin position="109"/>
        <end position="127"/>
    </location>
</feature>
<feature type="domain" description="Major facilitator superfamily (MFS) profile" evidence="7">
    <location>
        <begin position="12"/>
        <end position="474"/>
    </location>
</feature>
<organism evidence="8 9">
    <name type="scientific">Clunio marinus</name>
    <dbReference type="NCBI Taxonomy" id="568069"/>
    <lineage>
        <taxon>Eukaryota</taxon>
        <taxon>Metazoa</taxon>
        <taxon>Ecdysozoa</taxon>
        <taxon>Arthropoda</taxon>
        <taxon>Hexapoda</taxon>
        <taxon>Insecta</taxon>
        <taxon>Pterygota</taxon>
        <taxon>Neoptera</taxon>
        <taxon>Endopterygota</taxon>
        <taxon>Diptera</taxon>
        <taxon>Nematocera</taxon>
        <taxon>Chironomoidea</taxon>
        <taxon>Chironomidae</taxon>
        <taxon>Clunio</taxon>
    </lineage>
</organism>
<keyword evidence="5 6" id="KW-0472">Membrane</keyword>
<evidence type="ECO:0000256" key="2">
    <source>
        <dbReference type="ARBA" id="ARBA00022448"/>
    </source>
</evidence>
<feature type="transmembrane region" description="Helical" evidence="6">
    <location>
        <begin position="370"/>
        <end position="393"/>
    </location>
</feature>
<dbReference type="PANTHER" id="PTHR23506:SF4">
    <property type="entry name" value="PORTABELLA"/>
    <property type="match status" value="1"/>
</dbReference>